<keyword evidence="10" id="KW-0677">Repeat</keyword>
<feature type="region of interest" description="Disordered" evidence="15">
    <location>
        <begin position="1410"/>
        <end position="1434"/>
    </location>
</feature>
<dbReference type="InterPro" id="IPR009091">
    <property type="entry name" value="RCC1/BLIP-II"/>
</dbReference>
<evidence type="ECO:0000256" key="15">
    <source>
        <dbReference type="SAM" id="MobiDB-lite"/>
    </source>
</evidence>
<feature type="region of interest" description="Disordered" evidence="15">
    <location>
        <begin position="955"/>
        <end position="1007"/>
    </location>
</feature>
<dbReference type="PANTHER" id="PTHR44535:SF5">
    <property type="entry name" value="PROTEIN KINASE DOMAIN-CONTAINING PROTEIN"/>
    <property type="match status" value="1"/>
</dbReference>
<dbReference type="EMBL" id="JH816631">
    <property type="protein sequence ID" value="EKC33959.1"/>
    <property type="molecule type" value="Genomic_DNA"/>
</dbReference>
<feature type="compositionally biased region" description="Polar residues" evidence="15">
    <location>
        <begin position="955"/>
        <end position="972"/>
    </location>
</feature>
<dbReference type="SMART" id="SM00220">
    <property type="entry name" value="S_TKc"/>
    <property type="match status" value="1"/>
</dbReference>
<dbReference type="PANTHER" id="PTHR44535">
    <property type="entry name" value="PROTEIN CBG16200"/>
    <property type="match status" value="1"/>
</dbReference>
<feature type="compositionally biased region" description="Polar residues" evidence="15">
    <location>
        <begin position="1303"/>
        <end position="1320"/>
    </location>
</feature>
<name>K1QS00_MAGGI</name>
<feature type="compositionally biased region" description="Polar residues" evidence="15">
    <location>
        <begin position="1191"/>
        <end position="1208"/>
    </location>
</feature>
<evidence type="ECO:0000256" key="6">
    <source>
        <dbReference type="ARBA" id="ARBA00022527"/>
    </source>
</evidence>
<dbReference type="InterPro" id="IPR000408">
    <property type="entry name" value="Reg_chr_condens"/>
</dbReference>
<evidence type="ECO:0000256" key="1">
    <source>
        <dbReference type="ARBA" id="ARBA00001946"/>
    </source>
</evidence>
<dbReference type="InterPro" id="IPR000719">
    <property type="entry name" value="Prot_kinase_dom"/>
</dbReference>
<dbReference type="PROSITE" id="PS50011">
    <property type="entry name" value="PROTEIN_KINASE_DOM"/>
    <property type="match status" value="1"/>
</dbReference>
<dbReference type="Gene3D" id="3.30.200.20">
    <property type="entry name" value="Phosphorylase Kinase, domain 1"/>
    <property type="match status" value="1"/>
</dbReference>
<dbReference type="HOGENOM" id="CLU_249048_0_0_1"/>
<evidence type="ECO:0000256" key="11">
    <source>
        <dbReference type="ARBA" id="ARBA00022741"/>
    </source>
</evidence>
<comment type="subcellular location">
    <subcellularLocation>
        <location evidence="2">Cytoplasm</location>
    </subcellularLocation>
</comment>
<evidence type="ECO:0000256" key="8">
    <source>
        <dbReference type="ARBA" id="ARBA00022679"/>
    </source>
</evidence>
<feature type="compositionally biased region" description="Acidic residues" evidence="15">
    <location>
        <begin position="1121"/>
        <end position="1131"/>
    </location>
</feature>
<protein>
    <recommendedName>
        <fullName evidence="4">non-specific serine/threonine protein kinase</fullName>
        <ecNumber evidence="4">2.7.11.1</ecNumber>
    </recommendedName>
</protein>
<feature type="compositionally biased region" description="Polar residues" evidence="15">
    <location>
        <begin position="1090"/>
        <end position="1100"/>
    </location>
</feature>
<keyword evidence="11" id="KW-0547">Nucleotide-binding</keyword>
<dbReference type="PROSITE" id="PS00108">
    <property type="entry name" value="PROTEIN_KINASE_ST"/>
    <property type="match status" value="1"/>
</dbReference>
<comment type="similarity">
    <text evidence="3">Belongs to the protein kinase superfamily. NEK Ser/Thr protein kinase family. NIMA subfamily.</text>
</comment>
<dbReference type="Pfam" id="PF25390">
    <property type="entry name" value="WD40_RLD"/>
    <property type="match status" value="1"/>
</dbReference>
<sequence length="1493" mass="165039">MAQKEDGSHHASYDDLHMIHDLPPHERSPTRRETKSLHDLHLAVQNSEDKRVTEFLTSDESQIRPPSKGKTTKTDNVADSEFESTGVPLQIQDEAAVLGDVGGGHSNDSSQTEVGESPRLLLVSTKIRNSIYFRHSIKPSVIFVQYKYDSMTTDGILALVNQTLNERKVDSIALMMSCCGPNIQISGKDDKVKVTMSRDIAGNDSKQSSSENKINVGKLYFRMEKLRGLSGNNQQSLAGFEKIQTVGKGAYGAAVLYRKKDDDSLVILKEINMHDLNAAERQLALNEVSILAMLDHPNIISYYDSFEEDGVLMIEIEYADGGTLAQKLAAMATKDKNIEEKEVLQIFQQIVAAIRHIHELNILHRDLKTANIFLTKEGVVKVGDFGISKMLSSANKGANTVLGTPYYISPEMCEGKPYNDKSDIWALGCILYEMACLQKTFEGSNLPALVNKIMKGQFAPVKGNYSEEFKSLIMDMLKQDPDERPSANEIMYTRLPELLNRFEDPDTDEELSLSQGNVNDPKSKKKLRSVFFYFESCTASMTPIELPPKIKIRHAAVGEDHVIVVTTEKQVYSWGSGDKGQLGHGNMESKMKPELVQSLNGKSISRACCGEGFSIFASDNGIVLTCGDGTSGCLGHGDTLSCYRPRLIETLLSLDVIAISCGSKHVVVVGSEGEVLTWGCGADGRLGLGTEDNHCQPQELRIEEPVVIRDVFCGVDGTMFLTDVGSVYACGSNSDNKLGLNNRQGFIMAMKNIFTKTEVEGSNVPTPVRALARHRVLGISMGACHTAVIVEPGHIYTFGKNSEGQLGIGDTKPSRAPVEVKAMLESVRVQCGNHYTVCSTTSNELYYWGLRNKTPVQTYLQDNDSKSSTTDSFVNNNDLRLESVTPRSGTTKASHSRQPSLTSVTSATSNRDSMHGSQSSVQGEIEREAVTLMKSPAHRRQTSIDSVASIASLTDSGLPSSTANTPQETTPQGPMGFRPLSSVRKRTPSEGSLKPESEHGPPDNSEIIFPPMHLMKILKSGDEMLTISGFFCHGENLFIQMETTAPPPRRKKRKKIGIRKRFSGNTLNVPAETQALYTASSREGGDEYSSEASEIDTQGTVPAWIKNELRFSGQESKDDGNEADDTSDQSDDTLHRRVVDSSMSNIQINKNLAPNPGIIEISPRDKKKEQTNEPSATNTSKLVKVQDFSRRSISTNSTESEIDCSTDNGSKKVPAWIKNELRFSGQESKDDGNEADDTSDQSDDTLHRRVVDSSMSNIQINKNLAPNPGIIEISPRDKKKEQTNEPSSTNTSKLVKVQDFSRRSISTNSTESEIDCSTDNGSKKVGDSVGLRKSSQPTAKKPPQNRLPPGPQRPVIRGKGQTRTRGNDLSWKEKLAARGFVSDVTVKRKQEALQNELEITREEKKKAEEKLREMEEEHKYQREMEKRELERRAQEREKNLEAQIQMLKQQLESHCSQLQDNQKLLTSLQSELTKVKGRNHSNPDKDSRVCAVM</sequence>
<keyword evidence="13" id="KW-0067">ATP-binding</keyword>
<feature type="region of interest" description="Disordered" evidence="15">
    <location>
        <begin position="1113"/>
        <end position="1367"/>
    </location>
</feature>
<keyword evidence="14" id="KW-0460">Magnesium</keyword>
<dbReference type="Pfam" id="PF00069">
    <property type="entry name" value="Pkinase"/>
    <property type="match status" value="1"/>
</dbReference>
<feature type="compositionally biased region" description="Basic and acidic residues" evidence="15">
    <location>
        <begin position="1"/>
        <end position="53"/>
    </location>
</feature>
<dbReference type="SUPFAM" id="SSF56112">
    <property type="entry name" value="Protein kinase-like (PK-like)"/>
    <property type="match status" value="1"/>
</dbReference>
<feature type="region of interest" description="Disordered" evidence="15">
    <location>
        <begin position="1"/>
        <end position="77"/>
    </location>
</feature>
<feature type="compositionally biased region" description="Acidic residues" evidence="15">
    <location>
        <begin position="1233"/>
        <end position="1243"/>
    </location>
</feature>
<dbReference type="PRINTS" id="PR00633">
    <property type="entry name" value="RCCNDNSATION"/>
</dbReference>
<feature type="compositionally biased region" description="Polar residues" evidence="15">
    <location>
        <begin position="1172"/>
        <end position="1181"/>
    </location>
</feature>
<keyword evidence="7" id="KW-0597">Phosphoprotein</keyword>
<keyword evidence="9" id="KW-0479">Metal-binding</keyword>
<evidence type="ECO:0000256" key="3">
    <source>
        <dbReference type="ARBA" id="ARBA00010886"/>
    </source>
</evidence>
<evidence type="ECO:0000256" key="13">
    <source>
        <dbReference type="ARBA" id="ARBA00022840"/>
    </source>
</evidence>
<dbReference type="InterPro" id="IPR011009">
    <property type="entry name" value="Kinase-like_dom_sf"/>
</dbReference>
<dbReference type="CDD" id="cd08215">
    <property type="entry name" value="STKc_Nek"/>
    <property type="match status" value="1"/>
</dbReference>
<feature type="compositionally biased region" description="Polar residues" evidence="15">
    <location>
        <begin position="1141"/>
        <end position="1152"/>
    </location>
</feature>
<dbReference type="GO" id="GO:0046872">
    <property type="term" value="F:metal ion binding"/>
    <property type="evidence" value="ECO:0007669"/>
    <property type="project" value="UniProtKB-KW"/>
</dbReference>
<proteinExistence type="inferred from homology"/>
<dbReference type="Gene3D" id="1.10.510.10">
    <property type="entry name" value="Transferase(Phosphotransferase) domain 1"/>
    <property type="match status" value="1"/>
</dbReference>
<dbReference type="EC" id="2.7.11.1" evidence="4"/>
<dbReference type="FunFam" id="1.10.510.10:FF:000262">
    <property type="entry name" value="Serine/threonine-protein kinase Nek8"/>
    <property type="match status" value="1"/>
</dbReference>
<gene>
    <name evidence="17" type="ORF">CGI_10021030</name>
</gene>
<keyword evidence="12 17" id="KW-0418">Kinase</keyword>
<dbReference type="SUPFAM" id="SSF50985">
    <property type="entry name" value="RCC1/BLIP-II"/>
    <property type="match status" value="1"/>
</dbReference>
<feature type="region of interest" description="Disordered" evidence="15">
    <location>
        <begin position="1079"/>
        <end position="1101"/>
    </location>
</feature>
<dbReference type="InterPro" id="IPR051997">
    <property type="entry name" value="STK_NEK"/>
</dbReference>
<accession>K1QS00</accession>
<feature type="region of interest" description="Disordered" evidence="15">
    <location>
        <begin position="861"/>
        <end position="924"/>
    </location>
</feature>
<feature type="compositionally biased region" description="Basic and acidic residues" evidence="15">
    <location>
        <begin position="1481"/>
        <end position="1493"/>
    </location>
</feature>
<keyword evidence="5" id="KW-0963">Cytoplasm</keyword>
<dbReference type="InterPro" id="IPR058923">
    <property type="entry name" value="RCC1-like_dom"/>
</dbReference>
<dbReference type="InterPro" id="IPR017441">
    <property type="entry name" value="Protein_kinase_ATP_BS"/>
</dbReference>
<evidence type="ECO:0000256" key="12">
    <source>
        <dbReference type="ARBA" id="ARBA00022777"/>
    </source>
</evidence>
<dbReference type="GO" id="GO:0005737">
    <property type="term" value="C:cytoplasm"/>
    <property type="evidence" value="ECO:0007669"/>
    <property type="project" value="UniProtKB-SubCell"/>
</dbReference>
<feature type="region of interest" description="Disordered" evidence="15">
    <location>
        <begin position="1472"/>
        <end position="1493"/>
    </location>
</feature>
<feature type="compositionally biased region" description="Basic and acidic residues" evidence="15">
    <location>
        <begin position="1162"/>
        <end position="1171"/>
    </location>
</feature>
<dbReference type="PROSITE" id="PS00107">
    <property type="entry name" value="PROTEIN_KINASE_ATP"/>
    <property type="match status" value="1"/>
</dbReference>
<evidence type="ECO:0000313" key="17">
    <source>
        <dbReference type="EMBL" id="EKC33959.1"/>
    </source>
</evidence>
<feature type="compositionally biased region" description="Basic and acidic residues" evidence="15">
    <location>
        <begin position="1274"/>
        <end position="1283"/>
    </location>
</feature>
<dbReference type="GO" id="GO:0005524">
    <property type="term" value="F:ATP binding"/>
    <property type="evidence" value="ECO:0007669"/>
    <property type="project" value="UniProtKB-UniRule"/>
</dbReference>
<feature type="domain" description="Protein kinase" evidence="16">
    <location>
        <begin position="240"/>
        <end position="498"/>
    </location>
</feature>
<feature type="compositionally biased region" description="Polar residues" evidence="15">
    <location>
        <begin position="1253"/>
        <end position="1264"/>
    </location>
</feature>
<keyword evidence="6" id="KW-0723">Serine/threonine-protein kinase</keyword>
<evidence type="ECO:0000256" key="7">
    <source>
        <dbReference type="ARBA" id="ARBA00022553"/>
    </source>
</evidence>
<evidence type="ECO:0000256" key="2">
    <source>
        <dbReference type="ARBA" id="ARBA00004496"/>
    </source>
</evidence>
<evidence type="ECO:0000256" key="9">
    <source>
        <dbReference type="ARBA" id="ARBA00022723"/>
    </source>
</evidence>
<evidence type="ECO:0000259" key="16">
    <source>
        <dbReference type="PROSITE" id="PS50011"/>
    </source>
</evidence>
<dbReference type="Gene3D" id="2.130.10.30">
    <property type="entry name" value="Regulator of chromosome condensation 1/beta-lactamase-inhibitor protein II"/>
    <property type="match status" value="2"/>
</dbReference>
<dbReference type="GO" id="GO:0004674">
    <property type="term" value="F:protein serine/threonine kinase activity"/>
    <property type="evidence" value="ECO:0007669"/>
    <property type="project" value="UniProtKB-KW"/>
</dbReference>
<feature type="compositionally biased region" description="Polar residues" evidence="15">
    <location>
        <begin position="885"/>
        <end position="922"/>
    </location>
</feature>
<evidence type="ECO:0000256" key="4">
    <source>
        <dbReference type="ARBA" id="ARBA00012513"/>
    </source>
</evidence>
<dbReference type="FunFam" id="3.30.200.20:FF:000097">
    <property type="entry name" value="Probable serine/threonine-protein kinase nek1"/>
    <property type="match status" value="1"/>
</dbReference>
<reference evidence="17" key="1">
    <citation type="journal article" date="2012" name="Nature">
        <title>The oyster genome reveals stress adaptation and complexity of shell formation.</title>
        <authorList>
            <person name="Zhang G."/>
            <person name="Fang X."/>
            <person name="Guo X."/>
            <person name="Li L."/>
            <person name="Luo R."/>
            <person name="Xu F."/>
            <person name="Yang P."/>
            <person name="Zhang L."/>
            <person name="Wang X."/>
            <person name="Qi H."/>
            <person name="Xiong Z."/>
            <person name="Que H."/>
            <person name="Xie Y."/>
            <person name="Holland P.W."/>
            <person name="Paps J."/>
            <person name="Zhu Y."/>
            <person name="Wu F."/>
            <person name="Chen Y."/>
            <person name="Wang J."/>
            <person name="Peng C."/>
            <person name="Meng J."/>
            <person name="Yang L."/>
            <person name="Liu J."/>
            <person name="Wen B."/>
            <person name="Zhang N."/>
            <person name="Huang Z."/>
            <person name="Zhu Q."/>
            <person name="Feng Y."/>
            <person name="Mount A."/>
            <person name="Hedgecock D."/>
            <person name="Xu Z."/>
            <person name="Liu Y."/>
            <person name="Domazet-Loso T."/>
            <person name="Du Y."/>
            <person name="Sun X."/>
            <person name="Zhang S."/>
            <person name="Liu B."/>
            <person name="Cheng P."/>
            <person name="Jiang X."/>
            <person name="Li J."/>
            <person name="Fan D."/>
            <person name="Wang W."/>
            <person name="Fu W."/>
            <person name="Wang T."/>
            <person name="Wang B."/>
            <person name="Zhang J."/>
            <person name="Peng Z."/>
            <person name="Li Y."/>
            <person name="Li N."/>
            <person name="Wang J."/>
            <person name="Chen M."/>
            <person name="He Y."/>
            <person name="Tan F."/>
            <person name="Song X."/>
            <person name="Zheng Q."/>
            <person name="Huang R."/>
            <person name="Yang H."/>
            <person name="Du X."/>
            <person name="Chen L."/>
            <person name="Yang M."/>
            <person name="Gaffney P.M."/>
            <person name="Wang S."/>
            <person name="Luo L."/>
            <person name="She Z."/>
            <person name="Ming Y."/>
            <person name="Huang W."/>
            <person name="Zhang S."/>
            <person name="Huang B."/>
            <person name="Zhang Y."/>
            <person name="Qu T."/>
            <person name="Ni P."/>
            <person name="Miao G."/>
            <person name="Wang J."/>
            <person name="Wang Q."/>
            <person name="Steinberg C.E."/>
            <person name="Wang H."/>
            <person name="Li N."/>
            <person name="Qian L."/>
            <person name="Zhang G."/>
            <person name="Li Y."/>
            <person name="Yang H."/>
            <person name="Liu X."/>
            <person name="Wang J."/>
            <person name="Yin Y."/>
            <person name="Wang J."/>
        </authorList>
    </citation>
    <scope>NUCLEOTIDE SEQUENCE [LARGE SCALE GENOMIC DNA]</scope>
    <source>
        <strain evidence="17">05x7-T-G4-1.051#20</strain>
    </source>
</reference>
<evidence type="ECO:0000256" key="14">
    <source>
        <dbReference type="ARBA" id="ARBA00022842"/>
    </source>
</evidence>
<feature type="compositionally biased region" description="Polar residues" evidence="15">
    <location>
        <begin position="1284"/>
        <end position="1293"/>
    </location>
</feature>
<dbReference type="InterPro" id="IPR008271">
    <property type="entry name" value="Ser/Thr_kinase_AS"/>
</dbReference>
<dbReference type="PROSITE" id="PS50012">
    <property type="entry name" value="RCC1_3"/>
    <property type="match status" value="5"/>
</dbReference>
<feature type="compositionally biased region" description="Polar residues" evidence="15">
    <location>
        <begin position="861"/>
        <end position="878"/>
    </location>
</feature>
<evidence type="ECO:0000256" key="10">
    <source>
        <dbReference type="ARBA" id="ARBA00022737"/>
    </source>
</evidence>
<dbReference type="InParanoid" id="K1QS00"/>
<evidence type="ECO:0000256" key="5">
    <source>
        <dbReference type="ARBA" id="ARBA00022490"/>
    </source>
</evidence>
<comment type="cofactor">
    <cofactor evidence="1">
        <name>Mg(2+)</name>
        <dbReference type="ChEBI" id="CHEBI:18420"/>
    </cofactor>
</comment>
<organism evidence="17">
    <name type="scientific">Magallana gigas</name>
    <name type="common">Pacific oyster</name>
    <name type="synonym">Crassostrea gigas</name>
    <dbReference type="NCBI Taxonomy" id="29159"/>
    <lineage>
        <taxon>Eukaryota</taxon>
        <taxon>Metazoa</taxon>
        <taxon>Spiralia</taxon>
        <taxon>Lophotrochozoa</taxon>
        <taxon>Mollusca</taxon>
        <taxon>Bivalvia</taxon>
        <taxon>Autobranchia</taxon>
        <taxon>Pteriomorphia</taxon>
        <taxon>Ostreida</taxon>
        <taxon>Ostreoidea</taxon>
        <taxon>Ostreidae</taxon>
        <taxon>Magallana</taxon>
    </lineage>
</organism>
<keyword evidence="8" id="KW-0808">Transferase</keyword>